<dbReference type="HOGENOM" id="CLU_000604_8_6_6"/>
<feature type="transmembrane region" description="Helical" evidence="7">
    <location>
        <begin position="326"/>
        <end position="352"/>
    </location>
</feature>
<dbReference type="InterPro" id="IPR003838">
    <property type="entry name" value="ABC3_permease_C"/>
</dbReference>
<comment type="similarity">
    <text evidence="2">Belongs to the ABC-4 integral membrane protein family. LolC/E subfamily.</text>
</comment>
<dbReference type="KEGG" id="acx:Achr_18340"/>
<keyword evidence="5 7" id="KW-1133">Transmembrane helix</keyword>
<dbReference type="Pfam" id="PF02687">
    <property type="entry name" value="FtsX"/>
    <property type="match status" value="1"/>
</dbReference>
<dbReference type="Proteomes" id="UP000068210">
    <property type="component" value="Chromosome"/>
</dbReference>
<evidence type="ECO:0000256" key="5">
    <source>
        <dbReference type="ARBA" id="ARBA00022989"/>
    </source>
</evidence>
<keyword evidence="4 7" id="KW-0812">Transmembrane</keyword>
<gene>
    <name evidence="10" type="ORF">Achr_18340</name>
</gene>
<evidence type="ECO:0000256" key="4">
    <source>
        <dbReference type="ARBA" id="ARBA00022692"/>
    </source>
</evidence>
<keyword evidence="11" id="KW-1185">Reference proteome</keyword>
<keyword evidence="10" id="KW-0449">Lipoprotein</keyword>
<evidence type="ECO:0000313" key="10">
    <source>
        <dbReference type="EMBL" id="AJE21289.1"/>
    </source>
</evidence>
<keyword evidence="6 7" id="KW-0472">Membrane</keyword>
<evidence type="ECO:0000259" key="8">
    <source>
        <dbReference type="Pfam" id="PF02687"/>
    </source>
</evidence>
<reference evidence="10 11" key="1">
    <citation type="journal article" date="2015" name="PLoS ONE">
        <title>Azotobacter Genomes: The Genome of Azotobacter chroococcum NCIMB 8003 (ATCC 4412).</title>
        <authorList>
            <person name="Robson R.L."/>
            <person name="Jones R."/>
            <person name="Robson R.M."/>
            <person name="Schwartz A."/>
            <person name="Richardson T.H."/>
        </authorList>
    </citation>
    <scope>NUCLEOTIDE SEQUENCE [LARGE SCALE GENOMIC DNA]</scope>
    <source>
        <strain evidence="10 11">NCIMB 8003</strain>
    </source>
</reference>
<dbReference type="STRING" id="1328314.Achr_18340"/>
<dbReference type="GO" id="GO:0044874">
    <property type="term" value="P:lipoprotein localization to outer membrane"/>
    <property type="evidence" value="ECO:0007669"/>
    <property type="project" value="TreeGrafter"/>
</dbReference>
<feature type="transmembrane region" description="Helical" evidence="7">
    <location>
        <begin position="20"/>
        <end position="44"/>
    </location>
</feature>
<protein>
    <submittedName>
        <fullName evidence="10">ABC-type transport system, involved in lipoprotein release, permease component</fullName>
    </submittedName>
</protein>
<keyword evidence="3" id="KW-1003">Cell membrane</keyword>
<dbReference type="Pfam" id="PF12704">
    <property type="entry name" value="MacB_PCD"/>
    <property type="match status" value="1"/>
</dbReference>
<feature type="transmembrane region" description="Helical" evidence="7">
    <location>
        <begin position="280"/>
        <end position="305"/>
    </location>
</feature>
<proteinExistence type="inferred from homology"/>
<evidence type="ECO:0000256" key="1">
    <source>
        <dbReference type="ARBA" id="ARBA00004651"/>
    </source>
</evidence>
<evidence type="ECO:0000256" key="2">
    <source>
        <dbReference type="ARBA" id="ARBA00005236"/>
    </source>
</evidence>
<evidence type="ECO:0000256" key="6">
    <source>
        <dbReference type="ARBA" id="ARBA00023136"/>
    </source>
</evidence>
<feature type="domain" description="MacB-like periplasmic core" evidence="9">
    <location>
        <begin position="19"/>
        <end position="248"/>
    </location>
</feature>
<dbReference type="GO" id="GO:0098797">
    <property type="term" value="C:plasma membrane protein complex"/>
    <property type="evidence" value="ECO:0007669"/>
    <property type="project" value="TreeGrafter"/>
</dbReference>
<dbReference type="AlphaFoldDB" id="A0A0C4WLQ9"/>
<dbReference type="EMBL" id="CP010415">
    <property type="protein sequence ID" value="AJE21289.1"/>
    <property type="molecule type" value="Genomic_DNA"/>
</dbReference>
<dbReference type="RefSeq" id="WP_039803749.1">
    <property type="nucleotide sequence ID" value="NZ_CP010415.1"/>
</dbReference>
<dbReference type="PANTHER" id="PTHR30489:SF0">
    <property type="entry name" value="LIPOPROTEIN-RELEASING SYSTEM TRANSMEMBRANE PROTEIN LOLE"/>
    <property type="match status" value="1"/>
</dbReference>
<dbReference type="InterPro" id="IPR025857">
    <property type="entry name" value="MacB_PCD"/>
</dbReference>
<feature type="transmembrane region" description="Helical" evidence="7">
    <location>
        <begin position="382"/>
        <end position="401"/>
    </location>
</feature>
<accession>A0A0C4WLQ9</accession>
<name>A0A0C4WLQ9_9GAMM</name>
<evidence type="ECO:0000256" key="7">
    <source>
        <dbReference type="SAM" id="Phobius"/>
    </source>
</evidence>
<evidence type="ECO:0000259" key="9">
    <source>
        <dbReference type="Pfam" id="PF12704"/>
    </source>
</evidence>
<dbReference type="InterPro" id="IPR051447">
    <property type="entry name" value="Lipoprotein-release_system"/>
</dbReference>
<sequence>MITWFKLATRNLFRNGRRSLFTVMAIGLGFAAVNALGGFTAYIFTSLEDSYIHIQGNGHMSIFKKGFLNEGKLDPTRYLLNEEDVRVIDEVLAAHPEIRISTPELNISGLVSNGEVSTIFLASGRVSSKVDVIRSRSRTKVGNMQLFDGEPMSDETPNGLGMSQGLADQLRFKQGDTVVVMAPTVNGQINALDGQMLQTFNSPVEALEDKLMLVSLEFAQSLYDTTSVDRINVLLNDGLLTESMRTTLQSELVARGLDIEIKTWNELSTFYTKVKNMFDVIFLFAFLIVFTIVVMSVINTVGMAIMERTREIGTLRALGVKRRGIVGLFALESMLLGLFGSLFGVLLTLAVWSSIATLEPTWIPPQITRRIPLEVYLVPQEMLWSLLALLVLSLVAASLPARKAARMEIVSALGHV</sequence>
<feature type="domain" description="ABC3 transporter permease C-terminal" evidence="8">
    <location>
        <begin position="284"/>
        <end position="409"/>
    </location>
</feature>
<evidence type="ECO:0000256" key="3">
    <source>
        <dbReference type="ARBA" id="ARBA00022475"/>
    </source>
</evidence>
<organism evidence="10 11">
    <name type="scientific">Azotobacter chroococcum NCIMB 8003</name>
    <dbReference type="NCBI Taxonomy" id="1328314"/>
    <lineage>
        <taxon>Bacteria</taxon>
        <taxon>Pseudomonadati</taxon>
        <taxon>Pseudomonadota</taxon>
        <taxon>Gammaproteobacteria</taxon>
        <taxon>Pseudomonadales</taxon>
        <taxon>Pseudomonadaceae</taxon>
        <taxon>Azotobacter</taxon>
    </lineage>
</organism>
<dbReference type="PANTHER" id="PTHR30489">
    <property type="entry name" value="LIPOPROTEIN-RELEASING SYSTEM TRANSMEMBRANE PROTEIN LOLE"/>
    <property type="match status" value="1"/>
</dbReference>
<comment type="subcellular location">
    <subcellularLocation>
        <location evidence="1">Cell membrane</location>
        <topology evidence="1">Multi-pass membrane protein</topology>
    </subcellularLocation>
</comment>
<evidence type="ECO:0000313" key="11">
    <source>
        <dbReference type="Proteomes" id="UP000068210"/>
    </source>
</evidence>